<dbReference type="GO" id="GO:0046872">
    <property type="term" value="F:metal ion binding"/>
    <property type="evidence" value="ECO:0007669"/>
    <property type="project" value="UniProtKB-KW"/>
</dbReference>
<evidence type="ECO:0000256" key="10">
    <source>
        <dbReference type="ARBA" id="ARBA00093448"/>
    </source>
</evidence>
<evidence type="ECO:0000256" key="3">
    <source>
        <dbReference type="ARBA" id="ARBA00022670"/>
    </source>
</evidence>
<keyword evidence="5" id="KW-0732">Signal</keyword>
<keyword evidence="7" id="KW-0862">Zinc</keyword>
<comment type="cofactor">
    <cofactor evidence="1">
        <name>Zn(2+)</name>
        <dbReference type="ChEBI" id="CHEBI:29105"/>
    </cofactor>
</comment>
<organism evidence="13">
    <name type="scientific">marine sediment metagenome</name>
    <dbReference type="NCBI Taxonomy" id="412755"/>
    <lineage>
        <taxon>unclassified sequences</taxon>
        <taxon>metagenomes</taxon>
        <taxon>ecological metagenomes</taxon>
    </lineage>
</organism>
<name>A0A0F9W690_9ZZZZ</name>
<keyword evidence="9" id="KW-0961">Cell wall biogenesis/degradation</keyword>
<dbReference type="PANTHER" id="PTHR37425:SF1">
    <property type="entry name" value="OUTER MEMBRANE PROTEIN"/>
    <property type="match status" value="1"/>
</dbReference>
<accession>A0A0F9W690</accession>
<sequence length="120" mass="13930">MINDIKVSRNFKLYELESPDTHEVKIDKRMLSIIQTIRDYFQKPVIITSGYRTKEHNRAVGGVDNSYHTQGKAVDFFIKGIKPKELLRVSEYCGATGLGFYRGRHFIHIDIGKRRSWVKG</sequence>
<keyword evidence="4" id="KW-0479">Metal-binding</keyword>
<evidence type="ECO:0000256" key="5">
    <source>
        <dbReference type="ARBA" id="ARBA00022729"/>
    </source>
</evidence>
<protein>
    <recommendedName>
        <fullName evidence="11">Murein endopeptidase K</fullName>
    </recommendedName>
</protein>
<comment type="pathway">
    <text evidence="2">Cell wall biogenesis; cell wall polysaccharide biosynthesis.</text>
</comment>
<dbReference type="InterPro" id="IPR010275">
    <property type="entry name" value="MepK"/>
</dbReference>
<dbReference type="Gene3D" id="3.30.1380.10">
    <property type="match status" value="1"/>
</dbReference>
<dbReference type="GO" id="GO:0008237">
    <property type="term" value="F:metallopeptidase activity"/>
    <property type="evidence" value="ECO:0007669"/>
    <property type="project" value="UniProtKB-KW"/>
</dbReference>
<gene>
    <name evidence="13" type="ORF">LCGC14_0398790</name>
</gene>
<evidence type="ECO:0000259" key="12">
    <source>
        <dbReference type="Pfam" id="PF08291"/>
    </source>
</evidence>
<keyword evidence="3" id="KW-0645">Protease</keyword>
<evidence type="ECO:0000256" key="4">
    <source>
        <dbReference type="ARBA" id="ARBA00022723"/>
    </source>
</evidence>
<evidence type="ECO:0000313" key="13">
    <source>
        <dbReference type="EMBL" id="KKN73563.1"/>
    </source>
</evidence>
<dbReference type="GO" id="GO:0071555">
    <property type="term" value="P:cell wall organization"/>
    <property type="evidence" value="ECO:0007669"/>
    <property type="project" value="UniProtKB-KW"/>
</dbReference>
<feature type="domain" description="Peptidase M15A C-terminal" evidence="12">
    <location>
        <begin position="28"/>
        <end position="110"/>
    </location>
</feature>
<dbReference type="EMBL" id="LAZR01000341">
    <property type="protein sequence ID" value="KKN73563.1"/>
    <property type="molecule type" value="Genomic_DNA"/>
</dbReference>
<dbReference type="Pfam" id="PF08291">
    <property type="entry name" value="Peptidase_M15_3"/>
    <property type="match status" value="1"/>
</dbReference>
<keyword evidence="6" id="KW-0378">Hydrolase</keyword>
<dbReference type="PANTHER" id="PTHR37425">
    <property type="match status" value="1"/>
</dbReference>
<evidence type="ECO:0000256" key="1">
    <source>
        <dbReference type="ARBA" id="ARBA00001947"/>
    </source>
</evidence>
<comment type="caution">
    <text evidence="13">The sequence shown here is derived from an EMBL/GenBank/DDBJ whole genome shotgun (WGS) entry which is preliminary data.</text>
</comment>
<comment type="similarity">
    <text evidence="10">Belongs to the peptidase M15 family.</text>
</comment>
<dbReference type="SUPFAM" id="SSF55166">
    <property type="entry name" value="Hedgehog/DD-peptidase"/>
    <property type="match status" value="1"/>
</dbReference>
<evidence type="ECO:0000256" key="7">
    <source>
        <dbReference type="ARBA" id="ARBA00022833"/>
    </source>
</evidence>
<evidence type="ECO:0000256" key="6">
    <source>
        <dbReference type="ARBA" id="ARBA00022801"/>
    </source>
</evidence>
<evidence type="ECO:0000256" key="8">
    <source>
        <dbReference type="ARBA" id="ARBA00023049"/>
    </source>
</evidence>
<keyword evidence="8" id="KW-0482">Metalloprotease</keyword>
<dbReference type="InterPro" id="IPR009045">
    <property type="entry name" value="Zn_M74/Hedgehog-like"/>
</dbReference>
<evidence type="ECO:0000256" key="9">
    <source>
        <dbReference type="ARBA" id="ARBA00023316"/>
    </source>
</evidence>
<dbReference type="GO" id="GO:0006508">
    <property type="term" value="P:proteolysis"/>
    <property type="evidence" value="ECO:0007669"/>
    <property type="project" value="UniProtKB-KW"/>
</dbReference>
<dbReference type="InterPro" id="IPR013230">
    <property type="entry name" value="Peptidase_M15A_C"/>
</dbReference>
<evidence type="ECO:0000256" key="11">
    <source>
        <dbReference type="ARBA" id="ARBA00093666"/>
    </source>
</evidence>
<evidence type="ECO:0000256" key="2">
    <source>
        <dbReference type="ARBA" id="ARBA00004776"/>
    </source>
</evidence>
<reference evidence="13" key="1">
    <citation type="journal article" date="2015" name="Nature">
        <title>Complex archaea that bridge the gap between prokaryotes and eukaryotes.</title>
        <authorList>
            <person name="Spang A."/>
            <person name="Saw J.H."/>
            <person name="Jorgensen S.L."/>
            <person name="Zaremba-Niedzwiedzka K."/>
            <person name="Martijn J."/>
            <person name="Lind A.E."/>
            <person name="van Eijk R."/>
            <person name="Schleper C."/>
            <person name="Guy L."/>
            <person name="Ettema T.J."/>
        </authorList>
    </citation>
    <scope>NUCLEOTIDE SEQUENCE</scope>
</reference>
<dbReference type="AlphaFoldDB" id="A0A0F9W690"/>
<proteinExistence type="inferred from homology"/>